<dbReference type="Gene3D" id="3.40.50.2000">
    <property type="entry name" value="Glycogen Phosphorylase B"/>
    <property type="match status" value="1"/>
</dbReference>
<evidence type="ECO:0000313" key="2">
    <source>
        <dbReference type="Proteomes" id="UP001596527"/>
    </source>
</evidence>
<organism evidence="1 2">
    <name type="scientific">Schaalia naturae</name>
    <dbReference type="NCBI Taxonomy" id="635203"/>
    <lineage>
        <taxon>Bacteria</taxon>
        <taxon>Bacillati</taxon>
        <taxon>Actinomycetota</taxon>
        <taxon>Actinomycetes</taxon>
        <taxon>Actinomycetales</taxon>
        <taxon>Actinomycetaceae</taxon>
        <taxon>Schaalia</taxon>
    </lineage>
</organism>
<protein>
    <submittedName>
        <fullName evidence="1">Glycosyltransferase family 1 protein</fullName>
    </submittedName>
</protein>
<sequence length="351" mass="39668">MRIAIKRGATLVDDEGHIAGHDSGATLVRRLLRIFPEASLIGPGARRCDGFDQVPLEFIDPEQTVIINMDVLDSLGVWNTVFHSSGGVPPRIMNFVWWSTASLSEDVQTASFALSCALFPTFANSERTATETRELVARWTVPKLAEQARLAWVNLGFRLDHVQPRQEPEIPVVLYPAIYLSERKQPQVFMDVVDQVRRRTPIEVEMRLHESHLVSELAMSISRRNWVWVGPLTASRTSYWAALAHTTAFLATATEESYGLSYVEAMGAGAIGILPDRQWARALVPERYPFLYSTPSQAADMLERAVTETEDCREELDGLVGGSFRRWIQDHHSDDAFDREIVERVRDWFGE</sequence>
<dbReference type="Proteomes" id="UP001596527">
    <property type="component" value="Unassembled WGS sequence"/>
</dbReference>
<dbReference type="RefSeq" id="WP_380976143.1">
    <property type="nucleotide sequence ID" value="NZ_JBHTEF010000001.1"/>
</dbReference>
<comment type="caution">
    <text evidence="1">The sequence shown here is derived from an EMBL/GenBank/DDBJ whole genome shotgun (WGS) entry which is preliminary data.</text>
</comment>
<name>A0ABW2SJQ7_9ACTO</name>
<keyword evidence="2" id="KW-1185">Reference proteome</keyword>
<evidence type="ECO:0000313" key="1">
    <source>
        <dbReference type="EMBL" id="MFC7579746.1"/>
    </source>
</evidence>
<proteinExistence type="predicted"/>
<reference evidence="2" key="1">
    <citation type="journal article" date="2019" name="Int. J. Syst. Evol. Microbiol.">
        <title>The Global Catalogue of Microorganisms (GCM) 10K type strain sequencing project: providing services to taxonomists for standard genome sequencing and annotation.</title>
        <authorList>
            <consortium name="The Broad Institute Genomics Platform"/>
            <consortium name="The Broad Institute Genome Sequencing Center for Infectious Disease"/>
            <person name="Wu L."/>
            <person name="Ma J."/>
        </authorList>
    </citation>
    <scope>NUCLEOTIDE SEQUENCE [LARGE SCALE GENOMIC DNA]</scope>
    <source>
        <strain evidence="2">CCUG 56698</strain>
    </source>
</reference>
<dbReference type="EMBL" id="JBHTEF010000001">
    <property type="protein sequence ID" value="MFC7579746.1"/>
    <property type="molecule type" value="Genomic_DNA"/>
</dbReference>
<gene>
    <name evidence="1" type="ORF">ACFQWG_00675</name>
</gene>
<dbReference type="SUPFAM" id="SSF53756">
    <property type="entry name" value="UDP-Glycosyltransferase/glycogen phosphorylase"/>
    <property type="match status" value="1"/>
</dbReference>
<accession>A0ABW2SJQ7</accession>